<dbReference type="InterPro" id="IPR036291">
    <property type="entry name" value="NAD(P)-bd_dom_sf"/>
</dbReference>
<dbReference type="Proteomes" id="UP000199152">
    <property type="component" value="Unassembled WGS sequence"/>
</dbReference>
<evidence type="ECO:0000256" key="4">
    <source>
        <dbReference type="PIRSR" id="PIRSR000103-1"/>
    </source>
</evidence>
<evidence type="ECO:0000313" key="9">
    <source>
        <dbReference type="Proteomes" id="UP000199152"/>
    </source>
</evidence>
<feature type="domain" description="3-hydroxyisobutyrate dehydrogenase-like NAD-binding" evidence="7">
    <location>
        <begin position="168"/>
        <end position="289"/>
    </location>
</feature>
<accession>A0A1I4I4U5</accession>
<dbReference type="InterPro" id="IPR006115">
    <property type="entry name" value="6PGDH_NADP-bd"/>
</dbReference>
<keyword evidence="5" id="KW-0472">Membrane</keyword>
<dbReference type="InterPro" id="IPR051265">
    <property type="entry name" value="HIBADH-related_NP60_sf"/>
</dbReference>
<evidence type="ECO:0000313" key="8">
    <source>
        <dbReference type="EMBL" id="SFL49137.1"/>
    </source>
</evidence>
<gene>
    <name evidence="8" type="ORF">SAMN04488085_11233</name>
</gene>
<dbReference type="Gene3D" id="3.40.50.720">
    <property type="entry name" value="NAD(P)-binding Rossmann-like Domain"/>
    <property type="match status" value="1"/>
</dbReference>
<evidence type="ECO:0000259" key="7">
    <source>
        <dbReference type="Pfam" id="PF14833"/>
    </source>
</evidence>
<dbReference type="InterPro" id="IPR008927">
    <property type="entry name" value="6-PGluconate_DH-like_C_sf"/>
</dbReference>
<dbReference type="PANTHER" id="PTHR43580">
    <property type="entry name" value="OXIDOREDUCTASE GLYR1-RELATED"/>
    <property type="match status" value="1"/>
</dbReference>
<dbReference type="PANTHER" id="PTHR43580:SF2">
    <property type="entry name" value="CYTOKINE-LIKE NUCLEAR FACTOR N-PAC"/>
    <property type="match status" value="1"/>
</dbReference>
<protein>
    <submittedName>
        <fullName evidence="8">3-hydroxyisobutyrate dehydrogenase</fullName>
    </submittedName>
</protein>
<keyword evidence="2" id="KW-0560">Oxidoreductase</keyword>
<name>A0A1I4I4U5_9ACTN</name>
<dbReference type="InterPro" id="IPR029154">
    <property type="entry name" value="HIBADH-like_NADP-bd"/>
</dbReference>
<dbReference type="Gene3D" id="1.10.1040.10">
    <property type="entry name" value="N-(1-d-carboxylethyl)-l-norvaline Dehydrogenase, domain 2"/>
    <property type="match status" value="1"/>
</dbReference>
<dbReference type="SUPFAM" id="SSF51735">
    <property type="entry name" value="NAD(P)-binding Rossmann-fold domains"/>
    <property type="match status" value="1"/>
</dbReference>
<evidence type="ECO:0000259" key="6">
    <source>
        <dbReference type="Pfam" id="PF03446"/>
    </source>
</evidence>
<dbReference type="Pfam" id="PF14833">
    <property type="entry name" value="NAD_binding_11"/>
    <property type="match status" value="1"/>
</dbReference>
<evidence type="ECO:0000256" key="3">
    <source>
        <dbReference type="ARBA" id="ARBA00023027"/>
    </source>
</evidence>
<dbReference type="PIRSF" id="PIRSF000103">
    <property type="entry name" value="HIBADH"/>
    <property type="match status" value="1"/>
</dbReference>
<evidence type="ECO:0000256" key="5">
    <source>
        <dbReference type="SAM" id="Phobius"/>
    </source>
</evidence>
<dbReference type="SUPFAM" id="SSF48179">
    <property type="entry name" value="6-phosphogluconate dehydrogenase C-terminal domain-like"/>
    <property type="match status" value="1"/>
</dbReference>
<keyword evidence="9" id="KW-1185">Reference proteome</keyword>
<dbReference type="STRING" id="504800.SAMN04488085_11233"/>
<dbReference type="Pfam" id="PF03446">
    <property type="entry name" value="NAD_binding_2"/>
    <property type="match status" value="1"/>
</dbReference>
<feature type="transmembrane region" description="Helical" evidence="5">
    <location>
        <begin position="6"/>
        <end position="28"/>
    </location>
</feature>
<dbReference type="EMBL" id="FOSW01000012">
    <property type="protein sequence ID" value="SFL49137.1"/>
    <property type="molecule type" value="Genomic_DNA"/>
</dbReference>
<keyword evidence="3" id="KW-0520">NAD</keyword>
<dbReference type="RefSeq" id="WP_245753709.1">
    <property type="nucleotide sequence ID" value="NZ_FOSW01000012.1"/>
</dbReference>
<dbReference type="GO" id="GO:0016491">
    <property type="term" value="F:oxidoreductase activity"/>
    <property type="evidence" value="ECO:0007669"/>
    <property type="project" value="UniProtKB-KW"/>
</dbReference>
<feature type="domain" description="6-phosphogluconate dehydrogenase NADP-binding" evidence="6">
    <location>
        <begin position="12"/>
        <end position="165"/>
    </location>
</feature>
<sequence length="303" mass="30246">MTGAGGAAAPVVAVLGTGVMGAGMVASLRRAGLPVRMWNRDGRKARALTGTGAEAFDSPAEAAAGADVVLTVLLDADAVIDVIRRAAPAAGTPWLQCATVGLAGVDRVIAVAGELGLVLVDSPVLGTRKPAADGALVLLASGPEEIRARLAPVCDAIGRRTLWLGEAGAGSRLKLACNAWIFLLTAGVAQSIALARGLGLDPQDFFRAIEGAPVDSAYARAKGAAMLAGDHTVSFALAGAVKDLGLIRSAQQAAGVPDRLTAAVLETMAAAAERVDDAAAVDMAAVLEVLGADPALVPGDGRP</sequence>
<dbReference type="AlphaFoldDB" id="A0A1I4I4U5"/>
<keyword evidence="5" id="KW-1133">Transmembrane helix</keyword>
<evidence type="ECO:0000256" key="2">
    <source>
        <dbReference type="ARBA" id="ARBA00023002"/>
    </source>
</evidence>
<dbReference type="InterPro" id="IPR015815">
    <property type="entry name" value="HIBADH-related"/>
</dbReference>
<dbReference type="InParanoid" id="A0A1I4I4U5"/>
<proteinExistence type="inferred from homology"/>
<organism evidence="8 9">
    <name type="scientific">Geodermatophilus ruber</name>
    <dbReference type="NCBI Taxonomy" id="504800"/>
    <lineage>
        <taxon>Bacteria</taxon>
        <taxon>Bacillati</taxon>
        <taxon>Actinomycetota</taxon>
        <taxon>Actinomycetes</taxon>
        <taxon>Geodermatophilales</taxon>
        <taxon>Geodermatophilaceae</taxon>
        <taxon>Geodermatophilus</taxon>
    </lineage>
</organism>
<dbReference type="GO" id="GO:0050661">
    <property type="term" value="F:NADP binding"/>
    <property type="evidence" value="ECO:0007669"/>
    <property type="project" value="InterPro"/>
</dbReference>
<dbReference type="InterPro" id="IPR013328">
    <property type="entry name" value="6PGD_dom2"/>
</dbReference>
<dbReference type="GO" id="GO:0051287">
    <property type="term" value="F:NAD binding"/>
    <property type="evidence" value="ECO:0007669"/>
    <property type="project" value="InterPro"/>
</dbReference>
<keyword evidence="5" id="KW-0812">Transmembrane</keyword>
<evidence type="ECO:0000256" key="1">
    <source>
        <dbReference type="ARBA" id="ARBA00009080"/>
    </source>
</evidence>
<feature type="active site" evidence="4">
    <location>
        <position position="174"/>
    </location>
</feature>
<reference evidence="8 9" key="1">
    <citation type="submission" date="2016-10" db="EMBL/GenBank/DDBJ databases">
        <authorList>
            <person name="de Groot N.N."/>
        </authorList>
    </citation>
    <scope>NUCLEOTIDE SEQUENCE [LARGE SCALE GENOMIC DNA]</scope>
    <source>
        <strain evidence="8 9">DSM 45317</strain>
    </source>
</reference>
<comment type="similarity">
    <text evidence="1">Belongs to the HIBADH-related family.</text>
</comment>